<sequence>MTAPLLEHALGILGSTRDPDAYPMIEPYRQHPVDYVREAAVMALADLSAQNTPAVTDRNS</sequence>
<dbReference type="InterPro" id="IPR016024">
    <property type="entry name" value="ARM-type_fold"/>
</dbReference>
<name>A0ABS8DX92_9ACTN</name>
<dbReference type="RefSeq" id="WP_229333897.1">
    <property type="nucleotide sequence ID" value="NZ_JAINUL010000001.1"/>
</dbReference>
<accession>A0ABS8DX92</accession>
<dbReference type="SUPFAM" id="SSF48371">
    <property type="entry name" value="ARM repeat"/>
    <property type="match status" value="1"/>
</dbReference>
<evidence type="ECO:0000313" key="2">
    <source>
        <dbReference type="Proteomes" id="UP001520654"/>
    </source>
</evidence>
<dbReference type="InterPro" id="IPR011989">
    <property type="entry name" value="ARM-like"/>
</dbReference>
<protein>
    <recommendedName>
        <fullName evidence="3">HEAT repeat domain-containing protein</fullName>
    </recommendedName>
</protein>
<proteinExistence type="predicted"/>
<dbReference type="EMBL" id="JAINUL010000001">
    <property type="protein sequence ID" value="MCC0093233.1"/>
    <property type="molecule type" value="Genomic_DNA"/>
</dbReference>
<evidence type="ECO:0000313" key="1">
    <source>
        <dbReference type="EMBL" id="MCC0093233.1"/>
    </source>
</evidence>
<gene>
    <name evidence="1" type="ORF">K7B10_00055</name>
</gene>
<comment type="caution">
    <text evidence="1">The sequence shown here is derived from an EMBL/GenBank/DDBJ whole genome shotgun (WGS) entry which is preliminary data.</text>
</comment>
<dbReference type="Gene3D" id="1.25.10.10">
    <property type="entry name" value="Leucine-rich Repeat Variant"/>
    <property type="match status" value="1"/>
</dbReference>
<reference evidence="1 2" key="1">
    <citation type="submission" date="2021-08" db="EMBL/GenBank/DDBJ databases">
        <title>Genomic Architecture of Streptomyces flavotricini NGL1 and Streptomyces erythrochromogenes HMS4 With Differential Plant Beneficial attributes and laccase production capabilities.</title>
        <authorList>
            <person name="Salwan R."/>
            <person name="Kaur R."/>
            <person name="Sharma V."/>
        </authorList>
    </citation>
    <scope>NUCLEOTIDE SEQUENCE [LARGE SCALE GENOMIC DNA]</scope>
    <source>
        <strain evidence="1 2">NGL1</strain>
    </source>
</reference>
<dbReference type="Proteomes" id="UP001520654">
    <property type="component" value="Unassembled WGS sequence"/>
</dbReference>
<evidence type="ECO:0008006" key="3">
    <source>
        <dbReference type="Google" id="ProtNLM"/>
    </source>
</evidence>
<keyword evidence="2" id="KW-1185">Reference proteome</keyword>
<organism evidence="1 2">
    <name type="scientific">Streptomyces flavotricini</name>
    <dbReference type="NCBI Taxonomy" id="66888"/>
    <lineage>
        <taxon>Bacteria</taxon>
        <taxon>Bacillati</taxon>
        <taxon>Actinomycetota</taxon>
        <taxon>Actinomycetes</taxon>
        <taxon>Kitasatosporales</taxon>
        <taxon>Streptomycetaceae</taxon>
        <taxon>Streptomyces</taxon>
    </lineage>
</organism>